<dbReference type="EC" id="3.4.-.-" evidence="8"/>
<dbReference type="GO" id="GO:0106300">
    <property type="term" value="P:protein-DNA covalent cross-linking repair"/>
    <property type="evidence" value="ECO:0007669"/>
    <property type="project" value="InterPro"/>
</dbReference>
<reference evidence="9 10" key="1">
    <citation type="journal article" date="2015" name="Int. J. Syst. Evol. Microbiol.">
        <title>Youhaiella tibetensis gen. nov., sp. nov., isolated from subsurface sediment.</title>
        <authorList>
            <person name="Wang Y.X."/>
            <person name="Huang F.Q."/>
            <person name="Nogi Y."/>
            <person name="Pang S.J."/>
            <person name="Wang P.K."/>
            <person name="Lv J."/>
        </authorList>
    </citation>
    <scope>NUCLEOTIDE SEQUENCE [LARGE SCALE GENOMIC DNA]</scope>
    <source>
        <strain evidence="10">fig4</strain>
    </source>
</reference>
<keyword evidence="7" id="KW-0456">Lyase</keyword>
<keyword evidence="5" id="KW-0190">Covalent protein-DNA linkage</keyword>
<evidence type="ECO:0000256" key="5">
    <source>
        <dbReference type="ARBA" id="ARBA00023124"/>
    </source>
</evidence>
<accession>A0A5B9DLT0</accession>
<dbReference type="RefSeq" id="WP_147655752.1">
    <property type="nucleotide sequence ID" value="NZ_BMFM01000001.1"/>
</dbReference>
<evidence type="ECO:0000256" key="2">
    <source>
        <dbReference type="ARBA" id="ARBA00022670"/>
    </source>
</evidence>
<dbReference type="GO" id="GO:0008233">
    <property type="term" value="F:peptidase activity"/>
    <property type="evidence" value="ECO:0007669"/>
    <property type="project" value="UniProtKB-KW"/>
</dbReference>
<evidence type="ECO:0000256" key="4">
    <source>
        <dbReference type="ARBA" id="ARBA00022801"/>
    </source>
</evidence>
<proteinExistence type="inferred from homology"/>
<name>A0A5B9DLT0_9HYPH</name>
<evidence type="ECO:0000256" key="3">
    <source>
        <dbReference type="ARBA" id="ARBA00022763"/>
    </source>
</evidence>
<dbReference type="GO" id="GO:0016829">
    <property type="term" value="F:lyase activity"/>
    <property type="evidence" value="ECO:0007669"/>
    <property type="project" value="UniProtKB-KW"/>
</dbReference>
<dbReference type="PANTHER" id="PTHR13604:SF0">
    <property type="entry name" value="ABASIC SITE PROCESSING PROTEIN HMCES"/>
    <property type="match status" value="1"/>
</dbReference>
<protein>
    <recommendedName>
        <fullName evidence="8">Abasic site processing protein</fullName>
        <ecNumber evidence="8">3.4.-.-</ecNumber>
    </recommendedName>
</protein>
<evidence type="ECO:0000256" key="8">
    <source>
        <dbReference type="RuleBase" id="RU364100"/>
    </source>
</evidence>
<comment type="similarity">
    <text evidence="1 8">Belongs to the SOS response-associated peptidase family.</text>
</comment>
<dbReference type="SUPFAM" id="SSF143081">
    <property type="entry name" value="BB1717-like"/>
    <property type="match status" value="1"/>
</dbReference>
<dbReference type="GO" id="GO:0006508">
    <property type="term" value="P:proteolysis"/>
    <property type="evidence" value="ECO:0007669"/>
    <property type="project" value="UniProtKB-KW"/>
</dbReference>
<dbReference type="InterPro" id="IPR003738">
    <property type="entry name" value="SRAP"/>
</dbReference>
<dbReference type="GO" id="GO:0003697">
    <property type="term" value="F:single-stranded DNA binding"/>
    <property type="evidence" value="ECO:0007669"/>
    <property type="project" value="InterPro"/>
</dbReference>
<organism evidence="9 10">
    <name type="scientific">Paradevosia tibetensis</name>
    <dbReference type="NCBI Taxonomy" id="1447062"/>
    <lineage>
        <taxon>Bacteria</taxon>
        <taxon>Pseudomonadati</taxon>
        <taxon>Pseudomonadota</taxon>
        <taxon>Alphaproteobacteria</taxon>
        <taxon>Hyphomicrobiales</taxon>
        <taxon>Devosiaceae</taxon>
        <taxon>Paradevosia</taxon>
    </lineage>
</organism>
<dbReference type="Pfam" id="PF02586">
    <property type="entry name" value="SRAP"/>
    <property type="match status" value="1"/>
</dbReference>
<dbReference type="AlphaFoldDB" id="A0A5B9DLT0"/>
<dbReference type="Gene3D" id="3.90.1680.20">
    <property type="match status" value="2"/>
</dbReference>
<keyword evidence="3" id="KW-0227">DNA damage</keyword>
<dbReference type="Proteomes" id="UP000321062">
    <property type="component" value="Chromosome"/>
</dbReference>
<evidence type="ECO:0000256" key="7">
    <source>
        <dbReference type="ARBA" id="ARBA00023239"/>
    </source>
</evidence>
<dbReference type="EMBL" id="CP041690">
    <property type="protein sequence ID" value="QEE20220.1"/>
    <property type="molecule type" value="Genomic_DNA"/>
</dbReference>
<keyword evidence="2 8" id="KW-0645">Protease</keyword>
<evidence type="ECO:0000313" key="10">
    <source>
        <dbReference type="Proteomes" id="UP000321062"/>
    </source>
</evidence>
<dbReference type="OrthoDB" id="9782620at2"/>
<evidence type="ECO:0000313" key="9">
    <source>
        <dbReference type="EMBL" id="QEE20220.1"/>
    </source>
</evidence>
<dbReference type="InterPro" id="IPR036590">
    <property type="entry name" value="SRAP-like"/>
</dbReference>
<dbReference type="PANTHER" id="PTHR13604">
    <property type="entry name" value="DC12-RELATED"/>
    <property type="match status" value="1"/>
</dbReference>
<keyword evidence="10" id="KW-1185">Reference proteome</keyword>
<keyword evidence="4 8" id="KW-0378">Hydrolase</keyword>
<gene>
    <name evidence="9" type="ORF">FNA67_08540</name>
</gene>
<evidence type="ECO:0000256" key="1">
    <source>
        <dbReference type="ARBA" id="ARBA00008136"/>
    </source>
</evidence>
<sequence length="244" mass="27210">MCNLYSVTTNQAALRALVRAFHDATGNLPLLPGIYPDYFAPIVRGNDSERSLELARWGLPSLVGVDDGKPNRGNTNIRRPWLDDWKGYLGLENRCLAPFTRFSEPTRLASGESGNAWFALDESEPLLCFAGFWTRWHGMRRKDEGVMDHAVFGFLTTAPNDVVGAIHEKAMPVILTSEEEREVWLRAPWSEARDLQRPLPNGVLKVVHETPLKVLPGVEGIPSGDPLRPSQASKPEEPDQPSLF</sequence>
<evidence type="ECO:0000256" key="6">
    <source>
        <dbReference type="ARBA" id="ARBA00023125"/>
    </source>
</evidence>
<dbReference type="KEGG" id="yti:FNA67_08540"/>
<keyword evidence="6" id="KW-0238">DNA-binding</keyword>